<gene>
    <name evidence="5" type="primary">PmlGA01_130029400</name>
    <name evidence="5" type="ORF">PMLGA01_130029400</name>
</gene>
<evidence type="ECO:0000256" key="1">
    <source>
        <dbReference type="ARBA" id="ARBA00006141"/>
    </source>
</evidence>
<evidence type="ECO:0000259" key="4">
    <source>
        <dbReference type="Pfam" id="PF00244"/>
    </source>
</evidence>
<organism evidence="5 6">
    <name type="scientific">Plasmodium malariae</name>
    <dbReference type="NCBI Taxonomy" id="5858"/>
    <lineage>
        <taxon>Eukaryota</taxon>
        <taxon>Sar</taxon>
        <taxon>Alveolata</taxon>
        <taxon>Apicomplexa</taxon>
        <taxon>Aconoidasida</taxon>
        <taxon>Haemosporida</taxon>
        <taxon>Plasmodiidae</taxon>
        <taxon>Plasmodium</taxon>
        <taxon>Plasmodium (Plasmodium)</taxon>
    </lineage>
</organism>
<dbReference type="Proteomes" id="UP000219799">
    <property type="component" value="Chromosome 13"/>
</dbReference>
<evidence type="ECO:0000256" key="3">
    <source>
        <dbReference type="SAM" id="MobiDB-lite"/>
    </source>
</evidence>
<keyword evidence="2" id="KW-0175">Coiled coil</keyword>
<dbReference type="EMBL" id="LT594501">
    <property type="protein sequence ID" value="SBT72280.1"/>
    <property type="molecule type" value="Genomic_DNA"/>
</dbReference>
<feature type="compositionally biased region" description="Basic and acidic residues" evidence="3">
    <location>
        <begin position="44"/>
        <end position="57"/>
    </location>
</feature>
<dbReference type="InterPro" id="IPR023410">
    <property type="entry name" value="14-3-3_domain"/>
</dbReference>
<evidence type="ECO:0000313" key="6">
    <source>
        <dbReference type="Proteomes" id="UP000219799"/>
    </source>
</evidence>
<feature type="coiled-coil region" evidence="2">
    <location>
        <begin position="147"/>
        <end position="174"/>
    </location>
</feature>
<name>A0A1C3KF67_PLAMA</name>
<sequence length="595" mass="68853">MLSPLDATMKSTDIHAHIRNSASSFFSSKKKSIILSNEKNGLSNKKENYHKNSKEEGKNKIKMNTKKETETNIVNRIMKDKNVNARNQVRDKMMEGEKNVCSKKREKGINNIYYNINNNSNDVDDPNDKDELPPSVEIHRNNCGVNLTKKRTNLNRIKNSKKQTEQNKEKLFENNKVRINNNSSNAGAATTITSAATTTAATTTAAITATSSHYQNRKIGKGKAKMSKSFQELNDRKLTPPCSETQSNSPRIFSKNDDDYDIDVHYDENGMDKEENIKIKKKKILEKYSDLFAECINKIKALVRSSTNENLNVKMNRKSIYNFLKVSYKCSDYNYAIVCAILLLLDRLNNPEEELNEMEKEDLENTLRAYSYHCMISYRQTFKAYHHHSDSNYNNMNRSNNVNGVNNNNNALPKKEASEECIMDPVKKKNICNSIRLKIKNDFLLNCEALINIINLIYSTIDEDKNKFYYIHLNANQYKIISDITETGVKYKYEHLANETYKKAYDIGQMYLQPVDINFLQLASHYINFLYFNLGYEQKALQISIEVFDNSCNLLEHIENTEKAYKCSQILTKIRYNIKLWSKKINKNSILLLTF</sequence>
<comment type="similarity">
    <text evidence="1">Belongs to the 14-3-3 family.</text>
</comment>
<protein>
    <submittedName>
        <fullName evidence="5">14-3-3 protein, putative</fullName>
    </submittedName>
</protein>
<dbReference type="Pfam" id="PF00244">
    <property type="entry name" value="14-3-3"/>
    <property type="match status" value="1"/>
</dbReference>
<evidence type="ECO:0000313" key="5">
    <source>
        <dbReference type="EMBL" id="SBT72280.1"/>
    </source>
</evidence>
<feature type="region of interest" description="Disordered" evidence="3">
    <location>
        <begin position="38"/>
        <end position="57"/>
    </location>
</feature>
<dbReference type="SUPFAM" id="SSF48445">
    <property type="entry name" value="14-3-3 protein"/>
    <property type="match status" value="1"/>
</dbReference>
<dbReference type="VEuPathDB" id="PlasmoDB:PmUG01_13036100"/>
<dbReference type="AlphaFoldDB" id="A0A1C3KF67"/>
<dbReference type="InterPro" id="IPR036815">
    <property type="entry name" value="14-3-3_dom_sf"/>
</dbReference>
<proteinExistence type="inferred from homology"/>
<evidence type="ECO:0000256" key="2">
    <source>
        <dbReference type="SAM" id="Coils"/>
    </source>
</evidence>
<feature type="domain" description="14-3-3" evidence="4">
    <location>
        <begin position="420"/>
        <end position="582"/>
    </location>
</feature>
<reference evidence="5 6" key="1">
    <citation type="submission" date="2016-06" db="EMBL/GenBank/DDBJ databases">
        <authorList>
            <consortium name="Pathogen Informatics"/>
        </authorList>
    </citation>
    <scope>NUCLEOTIDE SEQUENCE [LARGE SCALE GENOMIC DNA]</scope>
    <source>
        <strain evidence="5">PmlGA01</strain>
    </source>
</reference>
<accession>A0A1C3KF67</accession>
<dbReference type="Gene3D" id="1.20.190.20">
    <property type="entry name" value="14-3-3 domain"/>
    <property type="match status" value="1"/>
</dbReference>